<organism evidence="3 4">
    <name type="scientific">Coemansia brasiliensis</name>
    <dbReference type="NCBI Taxonomy" id="2650707"/>
    <lineage>
        <taxon>Eukaryota</taxon>
        <taxon>Fungi</taxon>
        <taxon>Fungi incertae sedis</taxon>
        <taxon>Zoopagomycota</taxon>
        <taxon>Kickxellomycotina</taxon>
        <taxon>Kickxellomycetes</taxon>
        <taxon>Kickxellales</taxon>
        <taxon>Kickxellaceae</taxon>
        <taxon>Coemansia</taxon>
    </lineage>
</organism>
<keyword evidence="2" id="KW-0732">Signal</keyword>
<keyword evidence="1" id="KW-1133">Transmembrane helix</keyword>
<proteinExistence type="predicted"/>
<keyword evidence="4" id="KW-1185">Reference proteome</keyword>
<keyword evidence="1" id="KW-0812">Transmembrane</keyword>
<dbReference type="AlphaFoldDB" id="A0A9W8LXV1"/>
<dbReference type="Proteomes" id="UP001139887">
    <property type="component" value="Unassembled WGS sequence"/>
</dbReference>
<evidence type="ECO:0000313" key="3">
    <source>
        <dbReference type="EMBL" id="KAJ2842974.1"/>
    </source>
</evidence>
<feature type="signal peptide" evidence="2">
    <location>
        <begin position="1"/>
        <end position="19"/>
    </location>
</feature>
<gene>
    <name evidence="3" type="ORF">IWW36_005717</name>
</gene>
<comment type="caution">
    <text evidence="3">The sequence shown here is derived from an EMBL/GenBank/DDBJ whole genome shotgun (WGS) entry which is preliminary data.</text>
</comment>
<evidence type="ECO:0008006" key="5">
    <source>
        <dbReference type="Google" id="ProtNLM"/>
    </source>
</evidence>
<keyword evidence="1" id="KW-0472">Membrane</keyword>
<feature type="transmembrane region" description="Helical" evidence="1">
    <location>
        <begin position="228"/>
        <end position="245"/>
    </location>
</feature>
<evidence type="ECO:0000313" key="4">
    <source>
        <dbReference type="Proteomes" id="UP001139887"/>
    </source>
</evidence>
<sequence length="246" mass="26569">MFCRILLALAALLIVDVIGDMYGSQSITPHDYQSLGSYLATSAPSCGYPYVSLDISRITAVQLMDRSTECGTCLRIETAVSNYIEDGAAVGLPGVAMATHFAATTTKFEQLPTTQVAERQLPDIVAKRNEDVRYIYVLAIDTGGRGLDLAQVSFTALFGQSLSPMNAAWFPVDPKHCKDIWRNNTSEQTQSPTSMSDIKVRVGKSEAPPGLGPVGYAGDIHSSGAKHLFLWPFSIIFAVVTAVFLL</sequence>
<name>A0A9W8LXV1_9FUNG</name>
<accession>A0A9W8LXV1</accession>
<evidence type="ECO:0000256" key="2">
    <source>
        <dbReference type="SAM" id="SignalP"/>
    </source>
</evidence>
<protein>
    <recommendedName>
        <fullName evidence="5">Expansin-like EG45 domain-containing protein</fullName>
    </recommendedName>
</protein>
<reference evidence="3" key="1">
    <citation type="submission" date="2022-07" db="EMBL/GenBank/DDBJ databases">
        <title>Phylogenomic reconstructions and comparative analyses of Kickxellomycotina fungi.</title>
        <authorList>
            <person name="Reynolds N.K."/>
            <person name="Stajich J.E."/>
            <person name="Barry K."/>
            <person name="Grigoriev I.V."/>
            <person name="Crous P."/>
            <person name="Smith M.E."/>
        </authorList>
    </citation>
    <scope>NUCLEOTIDE SEQUENCE</scope>
    <source>
        <strain evidence="3">NRRL 1566</strain>
    </source>
</reference>
<feature type="chain" id="PRO_5040722939" description="Expansin-like EG45 domain-containing protein" evidence="2">
    <location>
        <begin position="20"/>
        <end position="246"/>
    </location>
</feature>
<dbReference type="OrthoDB" id="5561496at2759"/>
<evidence type="ECO:0000256" key="1">
    <source>
        <dbReference type="SAM" id="Phobius"/>
    </source>
</evidence>
<dbReference type="EMBL" id="JANBUW010001569">
    <property type="protein sequence ID" value="KAJ2842974.1"/>
    <property type="molecule type" value="Genomic_DNA"/>
</dbReference>